<dbReference type="PROSITE" id="PS50086">
    <property type="entry name" value="TBC_RABGAP"/>
    <property type="match status" value="1"/>
</dbReference>
<dbReference type="GO" id="GO:0005773">
    <property type="term" value="C:vacuole"/>
    <property type="evidence" value="ECO:0007669"/>
    <property type="project" value="UniProtKB-ARBA"/>
</dbReference>
<feature type="domain" description="Rab-GAP TBC" evidence="3">
    <location>
        <begin position="414"/>
        <end position="625"/>
    </location>
</feature>
<name>A0A7M5V048_9CNID</name>
<dbReference type="OrthoDB" id="294251at2759"/>
<accession>A0A7M5V048</accession>
<protein>
    <recommendedName>
        <fullName evidence="3">Rab-GAP TBC domain-containing protein</fullName>
    </recommendedName>
</protein>
<feature type="region of interest" description="Disordered" evidence="2">
    <location>
        <begin position="34"/>
        <end position="54"/>
    </location>
</feature>
<evidence type="ECO:0000313" key="5">
    <source>
        <dbReference type="Proteomes" id="UP000594262"/>
    </source>
</evidence>
<dbReference type="PANTHER" id="PTHR47219:SF15">
    <property type="entry name" value="TBC1 DOMAIN FAMILY MEMBER 12 ISOFORM X1"/>
    <property type="match status" value="1"/>
</dbReference>
<evidence type="ECO:0000256" key="2">
    <source>
        <dbReference type="SAM" id="MobiDB-lite"/>
    </source>
</evidence>
<dbReference type="EnsemblMetazoa" id="CLYHEMT007257.1">
    <property type="protein sequence ID" value="CLYHEMP007257.1"/>
    <property type="gene ID" value="CLYHEMG007257"/>
</dbReference>
<feature type="coiled-coil region" evidence="1">
    <location>
        <begin position="341"/>
        <end position="376"/>
    </location>
</feature>
<dbReference type="GO" id="GO:0005096">
    <property type="term" value="F:GTPase activator activity"/>
    <property type="evidence" value="ECO:0007669"/>
    <property type="project" value="TreeGrafter"/>
</dbReference>
<dbReference type="FunFam" id="1.10.10.750:FF:000005">
    <property type="entry name" value="TBC1 domain family member 14"/>
    <property type="match status" value="1"/>
</dbReference>
<dbReference type="GO" id="GO:0031410">
    <property type="term" value="C:cytoplasmic vesicle"/>
    <property type="evidence" value="ECO:0007669"/>
    <property type="project" value="UniProtKB-ARBA"/>
</dbReference>
<evidence type="ECO:0000313" key="4">
    <source>
        <dbReference type="EnsemblMetazoa" id="CLYHEMP007257.1"/>
    </source>
</evidence>
<dbReference type="Gene3D" id="1.10.472.80">
    <property type="entry name" value="Ypt/Rab-GAP domain of gyp1p, domain 3"/>
    <property type="match status" value="1"/>
</dbReference>
<dbReference type="RefSeq" id="XP_066914732.1">
    <property type="nucleotide sequence ID" value="XM_067058631.1"/>
</dbReference>
<dbReference type="GO" id="GO:0016192">
    <property type="term" value="P:vesicle-mediated transport"/>
    <property type="evidence" value="ECO:0007669"/>
    <property type="project" value="UniProtKB-ARBA"/>
</dbReference>
<feature type="region of interest" description="Disordered" evidence="2">
    <location>
        <begin position="232"/>
        <end position="272"/>
    </location>
</feature>
<reference evidence="4" key="1">
    <citation type="submission" date="2021-01" db="UniProtKB">
        <authorList>
            <consortium name="EnsemblMetazoa"/>
        </authorList>
    </citation>
    <scope>IDENTIFICATION</scope>
</reference>
<organism evidence="4 5">
    <name type="scientific">Clytia hemisphaerica</name>
    <dbReference type="NCBI Taxonomy" id="252671"/>
    <lineage>
        <taxon>Eukaryota</taxon>
        <taxon>Metazoa</taxon>
        <taxon>Cnidaria</taxon>
        <taxon>Hydrozoa</taxon>
        <taxon>Hydroidolina</taxon>
        <taxon>Leptothecata</taxon>
        <taxon>Obeliida</taxon>
        <taxon>Clytiidae</taxon>
        <taxon>Clytia</taxon>
    </lineage>
</organism>
<keyword evidence="5" id="KW-1185">Reference proteome</keyword>
<proteinExistence type="predicted"/>
<dbReference type="Pfam" id="PF00566">
    <property type="entry name" value="RabGAP-TBC"/>
    <property type="match status" value="1"/>
</dbReference>
<keyword evidence="1" id="KW-0175">Coiled coil</keyword>
<dbReference type="InterPro" id="IPR035969">
    <property type="entry name" value="Rab-GAP_TBC_sf"/>
</dbReference>
<feature type="compositionally biased region" description="Polar residues" evidence="2">
    <location>
        <begin position="237"/>
        <end position="265"/>
    </location>
</feature>
<feature type="region of interest" description="Disordered" evidence="2">
    <location>
        <begin position="92"/>
        <end position="113"/>
    </location>
</feature>
<dbReference type="InterPro" id="IPR000195">
    <property type="entry name" value="Rab-GAP-TBC_dom"/>
</dbReference>
<evidence type="ECO:0000256" key="1">
    <source>
        <dbReference type="SAM" id="Coils"/>
    </source>
</evidence>
<dbReference type="PANTHER" id="PTHR47219">
    <property type="entry name" value="RAB GTPASE-ACTIVATING PROTEIN 1-LIKE"/>
    <property type="match status" value="1"/>
</dbReference>
<dbReference type="AlphaFoldDB" id="A0A7M5V048"/>
<dbReference type="SUPFAM" id="SSF47923">
    <property type="entry name" value="Ypt/Rab-GAP domain of gyp1p"/>
    <property type="match status" value="2"/>
</dbReference>
<dbReference type="Gene3D" id="1.10.10.750">
    <property type="entry name" value="Ypt/Rab-GAP domain of gyp1p, domain 1"/>
    <property type="match status" value="1"/>
</dbReference>
<dbReference type="Gene3D" id="1.10.8.270">
    <property type="entry name" value="putative rabgap domain of human tbc1 domain family member 14 like domains"/>
    <property type="match status" value="1"/>
</dbReference>
<sequence>MMTQTLLEESKLLTRTNVFDESANAENLALIKSNSDGETKKTNRSPLKKFNSDSIPKSLESEDIFQVTNSNGDIGSITKNIDLSVDCKGGIEPLSSDHFHGTEEDDEESEEHKQTFKHLYPQVLVQGSHEFSDIDSDEEDFQLRRHRKNDSGQGSSVETSSLKSNPHDFYQVDISFDETLDCNSIEDSEALDHVLNDPDFSLNNIAQSHQRRHSSFTSRRTVDLSNEDSEIDFTDIPLNTPSPAKAVNTYTPSNEQQLLPSSQTPLKPPSVMDTPPKQGFLKRANQKSWKIFGKVAVPVEKEPSPSVSPNLLRKQKKETVGSSTTALIFENRPLHLPPKSAKEEQKHREQYENMIAFAKRKELKDKEVEKKKLKERQKLENQISNIVTRWKEDIIPNWHNCKSTRKVRDLWWAGVPPSVRGKVWSLAIGNDLNITKELFQIFSANARDRIRNQKNPEPVANLHDSESSLVVSKENTVGLITLDVSRTFPSLCIFQKGGPYHEPLKNLLAAYTCFRPDVGYVQGMSFLAAMFLLNLDTFDAFVAFANLLNRPCQMAFFMVDQPMMDAYYRTFDVLLEDQIPKLYTHMKKQCLSHDIYLIDWIFTLFSKSLPLDTACRVWDLFCRDGEEFLFRTALGILLMSEDVLLEMEFFRLAQYLTKLSNTITSEVLFKYIEKINFSKQKLTQTLSYYKQIARTNPPLPT</sequence>
<dbReference type="FunFam" id="1.10.8.270:FF:000008">
    <property type="entry name" value="Putative TBC1 domain family member 14"/>
    <property type="match status" value="1"/>
</dbReference>
<dbReference type="GO" id="GO:0031267">
    <property type="term" value="F:small GTPase binding"/>
    <property type="evidence" value="ECO:0007669"/>
    <property type="project" value="TreeGrafter"/>
</dbReference>
<feature type="compositionally biased region" description="Polar residues" evidence="2">
    <location>
        <begin position="151"/>
        <end position="164"/>
    </location>
</feature>
<dbReference type="GeneID" id="136801935"/>
<feature type="region of interest" description="Disordered" evidence="2">
    <location>
        <begin position="145"/>
        <end position="164"/>
    </location>
</feature>
<evidence type="ECO:0000259" key="3">
    <source>
        <dbReference type="PROSITE" id="PS50086"/>
    </source>
</evidence>
<dbReference type="FunFam" id="1.10.472.80:FF:000006">
    <property type="entry name" value="TBC1 domain family member 14"/>
    <property type="match status" value="1"/>
</dbReference>
<dbReference type="InterPro" id="IPR050302">
    <property type="entry name" value="Rab_GAP_TBC_domain"/>
</dbReference>
<dbReference type="Proteomes" id="UP000594262">
    <property type="component" value="Unplaced"/>
</dbReference>
<dbReference type="SMART" id="SM00164">
    <property type="entry name" value="TBC"/>
    <property type="match status" value="1"/>
</dbReference>